<dbReference type="Proteomes" id="UP000190837">
    <property type="component" value="Unassembled WGS sequence"/>
</dbReference>
<evidence type="ECO:0000313" key="2">
    <source>
        <dbReference type="Proteomes" id="UP000190837"/>
    </source>
</evidence>
<organism evidence="1 2">
    <name type="scientific">Cardiobacterium hominis</name>
    <dbReference type="NCBI Taxonomy" id="2718"/>
    <lineage>
        <taxon>Bacteria</taxon>
        <taxon>Pseudomonadati</taxon>
        <taxon>Pseudomonadota</taxon>
        <taxon>Gammaproteobacteria</taxon>
        <taxon>Cardiobacteriales</taxon>
        <taxon>Cardiobacteriaceae</taxon>
        <taxon>Cardiobacterium</taxon>
    </lineage>
</organism>
<proteinExistence type="predicted"/>
<evidence type="ECO:0000313" key="1">
    <source>
        <dbReference type="EMBL" id="SAM71461.1"/>
    </source>
</evidence>
<dbReference type="EMBL" id="FKLO01000079">
    <property type="protein sequence ID" value="SAM71461.1"/>
    <property type="molecule type" value="Genomic_DNA"/>
</dbReference>
<gene>
    <name evidence="1" type="ORF">CHUV0807_2329</name>
</gene>
<name>A0A1C3H6Z0_9GAMM</name>
<accession>A0A1C3H6Z0</accession>
<sequence>MNVLPKINDLKKTTKIIKKYFKNDYKMYHIDEREIEKFRGLYGSEIMHIFNNRTWIDIWDDFDYIEISAKIDVEYFNVFALLDYYYNNYYTAMLDKEERLKDFIFYFTGLFYLGAVAEIINDEGFFTIVDFLDPKDDTEEQLYSKSEVKKIFPSLIEKYSYDQLFLISILFLNLPKYVSKSKFGIKYWTWIYENTDDDIRKEIIKEFEESS</sequence>
<dbReference type="AlphaFoldDB" id="A0A1C3H6Z0"/>
<dbReference type="RefSeq" id="WP_079542053.1">
    <property type="nucleotide sequence ID" value="NZ_FKLO01000079.1"/>
</dbReference>
<reference evidence="2" key="1">
    <citation type="submission" date="2016-04" db="EMBL/GenBank/DDBJ databases">
        <authorList>
            <person name="Tagini F."/>
        </authorList>
    </citation>
    <scope>NUCLEOTIDE SEQUENCE [LARGE SCALE GENOMIC DNA]</scope>
    <source>
        <strain evidence="2">CHUV0807</strain>
    </source>
</reference>
<protein>
    <submittedName>
        <fullName evidence="1">Uncharacterized protein</fullName>
    </submittedName>
</protein>